<evidence type="ECO:0000256" key="5">
    <source>
        <dbReference type="ARBA" id="ARBA00022692"/>
    </source>
</evidence>
<dbReference type="InterPro" id="IPR001851">
    <property type="entry name" value="ABC_transp_permease"/>
</dbReference>
<dbReference type="PANTHER" id="PTHR32196:SF21">
    <property type="entry name" value="ABC TRANSPORTER PERMEASE PROTEIN YPHD-RELATED"/>
    <property type="match status" value="1"/>
</dbReference>
<dbReference type="Proteomes" id="UP000218282">
    <property type="component" value="Unassembled WGS sequence"/>
</dbReference>
<evidence type="ECO:0000256" key="6">
    <source>
        <dbReference type="ARBA" id="ARBA00022989"/>
    </source>
</evidence>
<gene>
    <name evidence="8" type="ORF">RU86_GL001380</name>
</gene>
<dbReference type="Pfam" id="PF02653">
    <property type="entry name" value="BPD_transp_2"/>
    <property type="match status" value="1"/>
</dbReference>
<name>A0A1C3SVL4_9LACT</name>
<dbReference type="RefSeq" id="WP_079506189.1">
    <property type="nucleotide sequence ID" value="NZ_JXJW01000026.1"/>
</dbReference>
<dbReference type="CDD" id="cd06579">
    <property type="entry name" value="TM_PBP1_transp_AraH_like"/>
    <property type="match status" value="1"/>
</dbReference>
<evidence type="ECO:0000256" key="3">
    <source>
        <dbReference type="ARBA" id="ARBA00022475"/>
    </source>
</evidence>
<keyword evidence="6" id="KW-1133">Transmembrane helix</keyword>
<keyword evidence="9" id="KW-1185">Reference proteome</keyword>
<keyword evidence="4" id="KW-0997">Cell inner membrane</keyword>
<dbReference type="PANTHER" id="PTHR32196">
    <property type="entry name" value="ABC TRANSPORTER PERMEASE PROTEIN YPHD-RELATED-RELATED"/>
    <property type="match status" value="1"/>
</dbReference>
<keyword evidence="7" id="KW-0472">Membrane</keyword>
<evidence type="ECO:0000313" key="9">
    <source>
        <dbReference type="Proteomes" id="UP000218282"/>
    </source>
</evidence>
<evidence type="ECO:0000256" key="7">
    <source>
        <dbReference type="ARBA" id="ARBA00023136"/>
    </source>
</evidence>
<keyword evidence="5" id="KW-0812">Transmembrane</keyword>
<reference evidence="8 9" key="1">
    <citation type="submission" date="2014-12" db="EMBL/GenBank/DDBJ databases">
        <title>Draft genome sequences of 10 type strains of Lactococcus.</title>
        <authorList>
            <person name="Sun Z."/>
            <person name="Zhong Z."/>
            <person name="Liu W."/>
            <person name="Zhang W."/>
            <person name="Zhang H."/>
        </authorList>
    </citation>
    <scope>NUCLEOTIDE SEQUENCE [LARGE SCALE GENOMIC DNA]</scope>
    <source>
        <strain evidence="8 9">DSM 6634</strain>
    </source>
</reference>
<comment type="subcellular location">
    <subcellularLocation>
        <location evidence="1">Cell membrane</location>
        <topology evidence="1">Multi-pass membrane protein</topology>
    </subcellularLocation>
</comment>
<accession>A0A1C3SVL4</accession>
<dbReference type="GO" id="GO:0005886">
    <property type="term" value="C:plasma membrane"/>
    <property type="evidence" value="ECO:0007669"/>
    <property type="project" value="UniProtKB-SubCell"/>
</dbReference>
<dbReference type="OrthoDB" id="9813906at2"/>
<comment type="caution">
    <text evidence="8">The sequence shown here is derived from an EMBL/GenBank/DDBJ whole genome shotgun (WGS) entry which is preliminary data.</text>
</comment>
<evidence type="ECO:0000256" key="4">
    <source>
        <dbReference type="ARBA" id="ARBA00022519"/>
    </source>
</evidence>
<evidence type="ECO:0000256" key="1">
    <source>
        <dbReference type="ARBA" id="ARBA00004651"/>
    </source>
</evidence>
<keyword evidence="2" id="KW-0813">Transport</keyword>
<protein>
    <submittedName>
        <fullName evidence="8">Branched-chain amino acid ABC transporter, permease protein</fullName>
    </submittedName>
</protein>
<dbReference type="AlphaFoldDB" id="A0A1C3SVL4"/>
<keyword evidence="3" id="KW-1003">Cell membrane</keyword>
<evidence type="ECO:0000313" key="8">
    <source>
        <dbReference type="EMBL" id="PCS04966.1"/>
    </source>
</evidence>
<evidence type="ECO:0000256" key="2">
    <source>
        <dbReference type="ARBA" id="ARBA00022448"/>
    </source>
</evidence>
<sequence>MPETTSKFNIQSLFLKYSVYLVLVILLAYFSVANTNFLSIGNIGNFFRQIPTVGILTIGYTMILITGYVDLSIASIAAFSGTAAVYLSTKGLPAPVVIILALLIGGSFGAINGLLIKKLDLPSFILTLGTNYVIRGIIMFITNGIYVTGAPDWFTKISTSKIFGNVIFSNTIIFVLLVLIFAYVMKHTRFGKYCYVVGSNPEAARLSGINTDRHVVKVFIIEGMLAAGAGILLMANLNVGGPNEGQGLDGLAMAAAIMGGTSFAGGVGTVGGAIVGILTLQVFTNGLAIMGVNAFMQNAVTGGVIILAIIVDYFRRLAEKHA</sequence>
<dbReference type="GO" id="GO:0022857">
    <property type="term" value="F:transmembrane transporter activity"/>
    <property type="evidence" value="ECO:0007669"/>
    <property type="project" value="InterPro"/>
</dbReference>
<proteinExistence type="predicted"/>
<organism evidence="8 9">
    <name type="scientific">Pseudolactococcus piscium</name>
    <dbReference type="NCBI Taxonomy" id="1364"/>
    <lineage>
        <taxon>Bacteria</taxon>
        <taxon>Bacillati</taxon>
        <taxon>Bacillota</taxon>
        <taxon>Bacilli</taxon>
        <taxon>Lactobacillales</taxon>
        <taxon>Streptococcaceae</taxon>
        <taxon>Pseudolactococcus</taxon>
    </lineage>
</organism>
<dbReference type="EMBL" id="JXJW01000026">
    <property type="protein sequence ID" value="PCS04966.1"/>
    <property type="molecule type" value="Genomic_DNA"/>
</dbReference>